<evidence type="ECO:0000313" key="1">
    <source>
        <dbReference type="EMBL" id="GAH56626.1"/>
    </source>
</evidence>
<comment type="caution">
    <text evidence="1">The sequence shown here is derived from an EMBL/GenBank/DDBJ whole genome shotgun (WGS) entry which is preliminary data.</text>
</comment>
<dbReference type="AlphaFoldDB" id="X1GFF3"/>
<protein>
    <submittedName>
        <fullName evidence="1">Uncharacterized protein</fullName>
    </submittedName>
</protein>
<name>X1GFF3_9ZZZZ</name>
<dbReference type="EMBL" id="BARU01015915">
    <property type="protein sequence ID" value="GAH56626.1"/>
    <property type="molecule type" value="Genomic_DNA"/>
</dbReference>
<feature type="non-terminal residue" evidence="1">
    <location>
        <position position="1"/>
    </location>
</feature>
<sequence>DIYTNNEDHVRTIIKSFNAQWDDGIVPHLNLKKLEKKYKVKGEDVVNAWNSFQVLLY</sequence>
<proteinExistence type="predicted"/>
<organism evidence="1">
    <name type="scientific">marine sediment metagenome</name>
    <dbReference type="NCBI Taxonomy" id="412755"/>
    <lineage>
        <taxon>unclassified sequences</taxon>
        <taxon>metagenomes</taxon>
        <taxon>ecological metagenomes</taxon>
    </lineage>
</organism>
<accession>X1GFF3</accession>
<gene>
    <name evidence="1" type="ORF">S03H2_26979</name>
</gene>
<reference evidence="1" key="1">
    <citation type="journal article" date="2014" name="Front. Microbiol.">
        <title>High frequency of phylogenetically diverse reductive dehalogenase-homologous genes in deep subseafloor sedimentary metagenomes.</title>
        <authorList>
            <person name="Kawai M."/>
            <person name="Futagami T."/>
            <person name="Toyoda A."/>
            <person name="Takaki Y."/>
            <person name="Nishi S."/>
            <person name="Hori S."/>
            <person name="Arai W."/>
            <person name="Tsubouchi T."/>
            <person name="Morono Y."/>
            <person name="Uchiyama I."/>
            <person name="Ito T."/>
            <person name="Fujiyama A."/>
            <person name="Inagaki F."/>
            <person name="Takami H."/>
        </authorList>
    </citation>
    <scope>NUCLEOTIDE SEQUENCE</scope>
    <source>
        <strain evidence="1">Expedition CK06-06</strain>
    </source>
</reference>